<feature type="transmembrane region" description="Helical" evidence="2">
    <location>
        <begin position="25"/>
        <end position="46"/>
    </location>
</feature>
<feature type="compositionally biased region" description="Basic and acidic residues" evidence="1">
    <location>
        <begin position="136"/>
        <end position="146"/>
    </location>
</feature>
<evidence type="ECO:0008006" key="5">
    <source>
        <dbReference type="Google" id="ProtNLM"/>
    </source>
</evidence>
<dbReference type="Proteomes" id="UP000179642">
    <property type="component" value="Unassembled WGS sequence"/>
</dbReference>
<evidence type="ECO:0000256" key="2">
    <source>
        <dbReference type="SAM" id="Phobius"/>
    </source>
</evidence>
<organism evidence="3 4">
    <name type="scientific">Streptomyces monashensis</name>
    <dbReference type="NCBI Taxonomy" id="1678012"/>
    <lineage>
        <taxon>Bacteria</taxon>
        <taxon>Bacillati</taxon>
        <taxon>Actinomycetota</taxon>
        <taxon>Actinomycetes</taxon>
        <taxon>Kitasatosporales</taxon>
        <taxon>Streptomycetaceae</taxon>
        <taxon>Streptomyces</taxon>
    </lineage>
</organism>
<name>A0A1S2Q6Q0_9ACTN</name>
<keyword evidence="4" id="KW-1185">Reference proteome</keyword>
<keyword evidence="2" id="KW-0812">Transmembrane</keyword>
<dbReference type="OrthoDB" id="5065240at2"/>
<sequence length="146" mass="15875">MLIIQLAYNCHMENCTGFKTDNTPFYFLVGSVVCAVLFVCMAEAVTTLQKRKLLQRGIAAGAEIKKVTSRKVHKDGTVEVGLKLEVTAPDGEVFEAQTDEEFPITELPQIGWSINVRYSAKDRHRVAADGAASPSDGKDSGDSGRP</sequence>
<accession>A0A1S2Q6Q0</accession>
<protein>
    <recommendedName>
        <fullName evidence="5">DUF3592 domain-containing protein</fullName>
    </recommendedName>
</protein>
<dbReference type="AlphaFoldDB" id="A0A1S2Q6Q0"/>
<keyword evidence="2" id="KW-1133">Transmembrane helix</keyword>
<reference evidence="3 4" key="1">
    <citation type="submission" date="2016-10" db="EMBL/GenBank/DDBJ databases">
        <title>Genome sequence of Streptomyces sp. MUSC 1.</title>
        <authorList>
            <person name="Lee L.-H."/>
            <person name="Ser H.-L."/>
            <person name="Law J.W.-F."/>
        </authorList>
    </citation>
    <scope>NUCLEOTIDE SEQUENCE [LARGE SCALE GENOMIC DNA]</scope>
    <source>
        <strain evidence="3 4">MUSC 1</strain>
    </source>
</reference>
<dbReference type="RefSeq" id="WP_071383411.1">
    <property type="nucleotide sequence ID" value="NZ_MLYO01000045.1"/>
</dbReference>
<dbReference type="EMBL" id="MLYO01000045">
    <property type="protein sequence ID" value="OIK01216.1"/>
    <property type="molecule type" value="Genomic_DNA"/>
</dbReference>
<comment type="caution">
    <text evidence="3">The sequence shown here is derived from an EMBL/GenBank/DDBJ whole genome shotgun (WGS) entry which is preliminary data.</text>
</comment>
<evidence type="ECO:0000313" key="4">
    <source>
        <dbReference type="Proteomes" id="UP000179642"/>
    </source>
</evidence>
<feature type="region of interest" description="Disordered" evidence="1">
    <location>
        <begin position="125"/>
        <end position="146"/>
    </location>
</feature>
<gene>
    <name evidence="3" type="ORF">BIV23_26105</name>
</gene>
<proteinExistence type="predicted"/>
<keyword evidence="2" id="KW-0472">Membrane</keyword>
<evidence type="ECO:0000256" key="1">
    <source>
        <dbReference type="SAM" id="MobiDB-lite"/>
    </source>
</evidence>
<evidence type="ECO:0000313" key="3">
    <source>
        <dbReference type="EMBL" id="OIK01216.1"/>
    </source>
</evidence>